<keyword evidence="1" id="KW-0472">Membrane</keyword>
<keyword evidence="1" id="KW-0812">Transmembrane</keyword>
<evidence type="ECO:0000313" key="2">
    <source>
        <dbReference type="EMBL" id="WEA57275.1"/>
    </source>
</evidence>
<name>A0ABD7X6D1_PEDPE</name>
<gene>
    <name evidence="2" type="ORF">PWB86_08820</name>
</gene>
<feature type="transmembrane region" description="Helical" evidence="1">
    <location>
        <begin position="44"/>
        <end position="64"/>
    </location>
</feature>
<dbReference type="Proteomes" id="UP001214131">
    <property type="component" value="Chromosome"/>
</dbReference>
<protein>
    <submittedName>
        <fullName evidence="2">Uncharacterized protein</fullName>
    </submittedName>
</protein>
<organism evidence="2 3">
    <name type="scientific">Pediococcus pentosaceus</name>
    <dbReference type="NCBI Taxonomy" id="1255"/>
    <lineage>
        <taxon>Bacteria</taxon>
        <taxon>Bacillati</taxon>
        <taxon>Bacillota</taxon>
        <taxon>Bacilli</taxon>
        <taxon>Lactobacillales</taxon>
        <taxon>Lactobacillaceae</taxon>
        <taxon>Pediococcus</taxon>
    </lineage>
</organism>
<evidence type="ECO:0000256" key="1">
    <source>
        <dbReference type="SAM" id="Phobius"/>
    </source>
</evidence>
<accession>A0ABD7X6D1</accession>
<dbReference type="EMBL" id="CP118739">
    <property type="protein sequence ID" value="WEA57275.1"/>
    <property type="molecule type" value="Genomic_DNA"/>
</dbReference>
<keyword evidence="1" id="KW-1133">Transmembrane helix</keyword>
<proteinExistence type="predicted"/>
<sequence length="169" mass="19638">MLRPFGLFNFQSDTDRQLTLIILSLINSGISTTLSSYLWNNSIIAIFVSAIIITIIYFWLFTAYNKFSQTIANKLNMNLYDNMGTMEHSLSQNYKTKDQFLISFDFDNNYIASGQVKNVDDQGNQQVELYGINEHQYTIGEARLMYEENDLNSIIVDYKNRVKSYVIIF</sequence>
<dbReference type="RefSeq" id="WP_271901925.1">
    <property type="nucleotide sequence ID" value="NZ_CP118739.1"/>
</dbReference>
<feature type="transmembrane region" description="Helical" evidence="1">
    <location>
        <begin position="20"/>
        <end position="38"/>
    </location>
</feature>
<dbReference type="AlphaFoldDB" id="A0ABD7X6D1"/>
<reference evidence="2 3" key="1">
    <citation type="submission" date="2023-02" db="EMBL/GenBank/DDBJ databases">
        <title>Comparative genomics and fermentation flavor characterization of five lactic acid bacteria reveal flavor biosynthesis metabolic pathways in fermented muskmelon puree.</title>
        <authorList>
            <person name="Yuan L."/>
            <person name="Li M."/>
            <person name="Xu X."/>
            <person name="Lao F."/>
            <person name="Wu J."/>
        </authorList>
    </citation>
    <scope>NUCLEOTIDE SEQUENCE [LARGE SCALE GENOMIC DNA]</scope>
    <source>
        <strain evidence="2 3">Ca-4</strain>
    </source>
</reference>
<evidence type="ECO:0000313" key="3">
    <source>
        <dbReference type="Proteomes" id="UP001214131"/>
    </source>
</evidence>